<evidence type="ECO:0000313" key="1">
    <source>
        <dbReference type="EMBL" id="SHK64090.1"/>
    </source>
</evidence>
<organism evidence="1 2">
    <name type="scientific">Xylanibacter ruminicola</name>
    <name type="common">Prevotella ruminicola</name>
    <dbReference type="NCBI Taxonomy" id="839"/>
    <lineage>
        <taxon>Bacteria</taxon>
        <taxon>Pseudomonadati</taxon>
        <taxon>Bacteroidota</taxon>
        <taxon>Bacteroidia</taxon>
        <taxon>Bacteroidales</taxon>
        <taxon>Prevotellaceae</taxon>
        <taxon>Xylanibacter</taxon>
    </lineage>
</organism>
<evidence type="ECO:0000313" key="2">
    <source>
        <dbReference type="Proteomes" id="UP000184130"/>
    </source>
</evidence>
<gene>
    <name evidence="1" type="ORF">SAMN05216463_10813</name>
</gene>
<dbReference type="Proteomes" id="UP000184130">
    <property type="component" value="Unassembled WGS sequence"/>
</dbReference>
<accession>A0A1M6U4K0</accession>
<dbReference type="RefSeq" id="WP_073207074.1">
    <property type="nucleotide sequence ID" value="NZ_FRBD01000008.1"/>
</dbReference>
<sequence length="318" mass="37244">MKIEIGESLIYSWLRHVKECQIVQTNWKVSSKWSEQSTNANWQKIYEELADLYIDELDVFGKNTNIGQLIKQTECDAIGISMGEEQKVYAVEVAYHEGGLGYGSPKKNASKIIAKFFRIAVCLNIYFGCTDAEIIFASPIIKKNSLDIIEPCIEKLQNFMKDHNFDFSFHILANDDFKTQLLDYVLLDSSNIKDSNELFVRSYQLWKMFYKQNSTSCQLSTSVYTEMKIGRLANHTLRDAIENNRVNMTEIKNMQRSDWSKEVFGINYPLLVSEESQFPKERYYVMPIEFDKKNYYLCSQWFEASSRNLLLKWINEHE</sequence>
<dbReference type="EMBL" id="FRBD01000008">
    <property type="protein sequence ID" value="SHK64090.1"/>
    <property type="molecule type" value="Genomic_DNA"/>
</dbReference>
<name>A0A1M6U4K0_XYLRU</name>
<reference evidence="1 2" key="1">
    <citation type="submission" date="2016-11" db="EMBL/GenBank/DDBJ databases">
        <authorList>
            <person name="Jaros S."/>
            <person name="Januszkiewicz K."/>
            <person name="Wedrychowicz H."/>
        </authorList>
    </citation>
    <scope>NUCLEOTIDE SEQUENCE [LARGE SCALE GENOMIC DNA]</scope>
    <source>
        <strain evidence="1 2">KHT3</strain>
    </source>
</reference>
<dbReference type="AlphaFoldDB" id="A0A1M6U4K0"/>
<dbReference type="OrthoDB" id="877111at2"/>
<proteinExistence type="predicted"/>
<protein>
    <submittedName>
        <fullName evidence="1">Uncharacterized protein</fullName>
    </submittedName>
</protein>